<dbReference type="Proteomes" id="UP000011626">
    <property type="component" value="Unassembled WGS sequence"/>
</dbReference>
<evidence type="ECO:0000256" key="1">
    <source>
        <dbReference type="ARBA" id="ARBA00007958"/>
    </source>
</evidence>
<evidence type="ECO:0000313" key="2">
    <source>
        <dbReference type="EMBL" id="ELZ26963.1"/>
    </source>
</evidence>
<evidence type="ECO:0000313" key="3">
    <source>
        <dbReference type="Proteomes" id="UP000011626"/>
    </source>
</evidence>
<comment type="similarity">
    <text evidence="1">Belongs to the HAD-like hydrolase superfamily.</text>
</comment>
<comment type="caution">
    <text evidence="2">The sequence shown here is derived from an EMBL/GenBank/DDBJ whole genome shotgun (WGS) entry which is preliminary data.</text>
</comment>
<dbReference type="STRING" id="797114.C475_08511"/>
<dbReference type="InterPro" id="IPR036412">
    <property type="entry name" value="HAD-like_sf"/>
</dbReference>
<dbReference type="NCBIfam" id="TIGR01549">
    <property type="entry name" value="HAD-SF-IA-v1"/>
    <property type="match status" value="1"/>
</dbReference>
<dbReference type="Gene3D" id="3.40.50.1000">
    <property type="entry name" value="HAD superfamily/HAD-like"/>
    <property type="match status" value="1"/>
</dbReference>
<dbReference type="PATRIC" id="fig|797114.5.peg.1734"/>
<name>M0CWD8_9EURY</name>
<dbReference type="SUPFAM" id="SSF56784">
    <property type="entry name" value="HAD-like"/>
    <property type="match status" value="1"/>
</dbReference>
<dbReference type="EMBL" id="AOIU01000018">
    <property type="protein sequence ID" value="ELZ26963.1"/>
    <property type="molecule type" value="Genomic_DNA"/>
</dbReference>
<reference evidence="2 3" key="1">
    <citation type="journal article" date="2014" name="PLoS Genet.">
        <title>Phylogenetically driven sequencing of extremely halophilic archaea reveals strategies for static and dynamic osmo-response.</title>
        <authorList>
            <person name="Becker E.A."/>
            <person name="Seitzer P.M."/>
            <person name="Tritt A."/>
            <person name="Larsen D."/>
            <person name="Krusor M."/>
            <person name="Yao A.I."/>
            <person name="Wu D."/>
            <person name="Madern D."/>
            <person name="Eisen J.A."/>
            <person name="Darling A.E."/>
            <person name="Facciotti M.T."/>
        </authorList>
    </citation>
    <scope>NUCLEOTIDE SEQUENCE [LARGE SCALE GENOMIC DNA]</scope>
    <source>
        <strain evidence="2 3">2-9-1</strain>
    </source>
</reference>
<accession>M0CWD8</accession>
<dbReference type="InterPro" id="IPR023214">
    <property type="entry name" value="HAD_sf"/>
</dbReference>
<gene>
    <name evidence="2" type="ORF">C475_08511</name>
</gene>
<organism evidence="2 3">
    <name type="scientific">Halosimplex carlsbadense 2-9-1</name>
    <dbReference type="NCBI Taxonomy" id="797114"/>
    <lineage>
        <taxon>Archaea</taxon>
        <taxon>Methanobacteriati</taxon>
        <taxon>Methanobacteriota</taxon>
        <taxon>Stenosarchaea group</taxon>
        <taxon>Halobacteria</taxon>
        <taxon>Halobacteriales</taxon>
        <taxon>Haloarculaceae</taxon>
        <taxon>Halosimplex</taxon>
    </lineage>
</organism>
<dbReference type="InterPro" id="IPR050155">
    <property type="entry name" value="HAD-like_hydrolase_sf"/>
</dbReference>
<keyword evidence="3" id="KW-1185">Reference proteome</keyword>
<dbReference type="InterPro" id="IPR023198">
    <property type="entry name" value="PGP-like_dom2"/>
</dbReference>
<dbReference type="PANTHER" id="PTHR43434">
    <property type="entry name" value="PHOSPHOGLYCOLATE PHOSPHATASE"/>
    <property type="match status" value="1"/>
</dbReference>
<keyword evidence="2" id="KW-0378">Hydrolase</keyword>
<dbReference type="GO" id="GO:0008967">
    <property type="term" value="F:phosphoglycolate phosphatase activity"/>
    <property type="evidence" value="ECO:0007669"/>
    <property type="project" value="TreeGrafter"/>
</dbReference>
<dbReference type="AlphaFoldDB" id="M0CWD8"/>
<dbReference type="InterPro" id="IPR041492">
    <property type="entry name" value="HAD_2"/>
</dbReference>
<protein>
    <submittedName>
        <fullName evidence="2">HAD-superfamily hydrolase</fullName>
    </submittedName>
</protein>
<dbReference type="GO" id="GO:0006281">
    <property type="term" value="P:DNA repair"/>
    <property type="evidence" value="ECO:0007669"/>
    <property type="project" value="TreeGrafter"/>
</dbReference>
<proteinExistence type="inferred from homology"/>
<dbReference type="SFLD" id="SFLDG01129">
    <property type="entry name" value="C1.5:_HAD__Beta-PGM__Phosphata"/>
    <property type="match status" value="1"/>
</dbReference>
<dbReference type="eggNOG" id="arCOG02292">
    <property type="taxonomic scope" value="Archaea"/>
</dbReference>
<dbReference type="InterPro" id="IPR006439">
    <property type="entry name" value="HAD-SF_hydro_IA"/>
</dbReference>
<sequence>MEGMTYDTVVFDNDGVLVGRTQFDVLQEATEETFAQFGVSDPDPDHVEDMTIGATPEQVNSVCDTYGFEPAQFWRARDSTVSGAQQDEARAGRKTPYGDIDTVADLDVATGIVSSNQQETVDFLLDHFDLGAHFDTAYGREATVESLTLRKPHPHYIERALSDLDAESALYVGDNESDIRAAENAGIDSAFIRRPHRSDWDLNVWPTWDIDSLDRLHDICG</sequence>
<dbReference type="Gene3D" id="1.10.150.240">
    <property type="entry name" value="Putative phosphatase, domain 2"/>
    <property type="match status" value="1"/>
</dbReference>
<dbReference type="PANTHER" id="PTHR43434:SF1">
    <property type="entry name" value="PHOSPHOGLYCOLATE PHOSPHATASE"/>
    <property type="match status" value="1"/>
</dbReference>
<dbReference type="Pfam" id="PF13419">
    <property type="entry name" value="HAD_2"/>
    <property type="match status" value="1"/>
</dbReference>
<dbReference type="SFLD" id="SFLDS00003">
    <property type="entry name" value="Haloacid_Dehalogenase"/>
    <property type="match status" value="1"/>
</dbReference>